<dbReference type="RefSeq" id="WP_050724198.1">
    <property type="nucleotide sequence ID" value="NZ_CP012332.1"/>
</dbReference>
<evidence type="ECO:0000313" key="5">
    <source>
        <dbReference type="EMBL" id="AKU93329.1"/>
    </source>
</evidence>
<dbReference type="HAMAP" id="MF_00632">
    <property type="entry name" value="UPF0234"/>
    <property type="match status" value="1"/>
</dbReference>
<dbReference type="InterPro" id="IPR036183">
    <property type="entry name" value="YajQ-like_sf"/>
</dbReference>
<proteinExistence type="inferred from homology"/>
<dbReference type="EMBL" id="CP012332">
    <property type="protein sequence ID" value="AKU93329.1"/>
    <property type="molecule type" value="Genomic_DNA"/>
</dbReference>
<dbReference type="InterPro" id="IPR035571">
    <property type="entry name" value="UPF0234-like_C"/>
</dbReference>
<reference evidence="4 6" key="1">
    <citation type="submission" date="2015-08" db="EMBL/GenBank/DDBJ databases">
        <authorList>
            <person name="Babu N.S."/>
            <person name="Beckwith C.J."/>
            <person name="Beseler K.G."/>
            <person name="Brison A."/>
            <person name="Carone J.V."/>
            <person name="Caskin T.P."/>
            <person name="Diamond M."/>
            <person name="Durham M.E."/>
            <person name="Foxe J.M."/>
            <person name="Go M."/>
            <person name="Henderson B.A."/>
            <person name="Jones I.B."/>
            <person name="McGettigan J.A."/>
            <person name="Micheletti S.J."/>
            <person name="Nasrallah M.E."/>
            <person name="Ortiz D."/>
            <person name="Piller C.R."/>
            <person name="Privatt S.R."/>
            <person name="Schneider S.L."/>
            <person name="Sharp S."/>
            <person name="Smith T.C."/>
            <person name="Stanton J.D."/>
            <person name="Ullery H.E."/>
            <person name="Wilson R.J."/>
            <person name="Serrano M.G."/>
            <person name="Buck G."/>
            <person name="Lee V."/>
            <person name="Wang Y."/>
            <person name="Carvalho R."/>
            <person name="Voegtly L."/>
            <person name="Shi R."/>
            <person name="Duckworth R."/>
            <person name="Johnson A."/>
            <person name="Loviza R."/>
            <person name="Walstead R."/>
            <person name="Shah Z."/>
            <person name="Kiflezghi M."/>
            <person name="Wade K."/>
            <person name="Ball S.L."/>
            <person name="Bradley K.W."/>
            <person name="Asai D.J."/>
            <person name="Bowman C.A."/>
            <person name="Russell D.A."/>
            <person name="Pope W.H."/>
            <person name="Jacobs-Sera D."/>
            <person name="Hendrix R.W."/>
            <person name="Hatfull G.F."/>
        </authorList>
    </citation>
    <scope>NUCLEOTIDE SEQUENCE [LARGE SCALE GENOMIC DNA]</scope>
    <source>
        <strain evidence="4 6">DSM 27710</strain>
    </source>
</reference>
<dbReference type="PANTHER" id="PTHR30476">
    <property type="entry name" value="UPF0234 PROTEIN YAJQ"/>
    <property type="match status" value="1"/>
</dbReference>
<dbReference type="InterPro" id="IPR007551">
    <property type="entry name" value="YajQ/Smlt4090-like"/>
</dbReference>
<dbReference type="PANTHER" id="PTHR30476:SF0">
    <property type="entry name" value="UPF0234 PROTEIN YAJQ"/>
    <property type="match status" value="1"/>
</dbReference>
<dbReference type="KEGG" id="vin:AKJ08_0012"/>
<dbReference type="STRING" id="1391653.AKJ08_0012"/>
<dbReference type="NCBIfam" id="NF003819">
    <property type="entry name" value="PRK05412.1"/>
    <property type="match status" value="1"/>
</dbReference>
<accession>A0A0K1P7X9</accession>
<dbReference type="GO" id="GO:0005829">
    <property type="term" value="C:cytosol"/>
    <property type="evidence" value="ECO:0007669"/>
    <property type="project" value="TreeGrafter"/>
</dbReference>
<dbReference type="Pfam" id="PF04461">
    <property type="entry name" value="YajQ"/>
    <property type="match status" value="1"/>
</dbReference>
<sequence length="165" mass="18620">MPSFDIVSKVDLQEVDNAMNQARKELQGRWDFKGVPVDISMADDKKGLVLKTDGEERLDALWDVLLGKLLKRGLTANSLERGKKEPVGGKQFKQSVQLQQGIPTEKAKELTKLIKDSKLKVQASIQGESLRVTGKDRDELQAAIRLCRESADKLHLDMQFENFRD</sequence>
<comment type="function">
    <text evidence="3">Nucleotide-binding protein.</text>
</comment>
<evidence type="ECO:0000256" key="1">
    <source>
        <dbReference type="ARBA" id="ARBA00022741"/>
    </source>
</evidence>
<dbReference type="OrthoDB" id="9801447at2"/>
<dbReference type="Gene3D" id="3.30.70.990">
    <property type="entry name" value="YajQ-like, domain 2"/>
    <property type="match status" value="1"/>
</dbReference>
<dbReference type="Proteomes" id="UP000055590">
    <property type="component" value="Chromosome"/>
</dbReference>
<dbReference type="AlphaFoldDB" id="A0A0K1P7X9"/>
<dbReference type="KEGG" id="vin:AKJ08_3716"/>
<evidence type="ECO:0000313" key="4">
    <source>
        <dbReference type="EMBL" id="AKU89625.1"/>
    </source>
</evidence>
<evidence type="ECO:0000313" key="6">
    <source>
        <dbReference type="Proteomes" id="UP000055590"/>
    </source>
</evidence>
<comment type="similarity">
    <text evidence="2 3">Belongs to the YajQ family.</text>
</comment>
<dbReference type="SUPFAM" id="SSF89963">
    <property type="entry name" value="YajQ-like"/>
    <property type="match status" value="2"/>
</dbReference>
<dbReference type="EMBL" id="CP012332">
    <property type="protein sequence ID" value="AKU89625.1"/>
    <property type="molecule type" value="Genomic_DNA"/>
</dbReference>
<dbReference type="Gene3D" id="3.30.70.860">
    <property type="match status" value="1"/>
</dbReference>
<dbReference type="CDD" id="cd11740">
    <property type="entry name" value="YajQ_like"/>
    <property type="match status" value="1"/>
</dbReference>
<organism evidence="4 6">
    <name type="scientific">Vulgatibacter incomptus</name>
    <dbReference type="NCBI Taxonomy" id="1391653"/>
    <lineage>
        <taxon>Bacteria</taxon>
        <taxon>Pseudomonadati</taxon>
        <taxon>Myxococcota</taxon>
        <taxon>Myxococcia</taxon>
        <taxon>Myxococcales</taxon>
        <taxon>Cystobacterineae</taxon>
        <taxon>Vulgatibacteraceae</taxon>
        <taxon>Vulgatibacter</taxon>
    </lineage>
</organism>
<dbReference type="GO" id="GO:0000166">
    <property type="term" value="F:nucleotide binding"/>
    <property type="evidence" value="ECO:0007669"/>
    <property type="project" value="UniProtKB-UniRule"/>
</dbReference>
<evidence type="ECO:0000256" key="3">
    <source>
        <dbReference type="HAMAP-Rule" id="MF_00632"/>
    </source>
</evidence>
<name>A0A0K1P7X9_9BACT</name>
<evidence type="ECO:0000256" key="2">
    <source>
        <dbReference type="ARBA" id="ARBA00093450"/>
    </source>
</evidence>
<gene>
    <name evidence="4" type="ORF">AKJ08_0012</name>
    <name evidence="5" type="ORF">AKJ08_3716</name>
</gene>
<protein>
    <recommendedName>
        <fullName evidence="3">Nucleotide-binding protein AKJ08_0012</fullName>
    </recommendedName>
</protein>
<keyword evidence="6" id="KW-1185">Reference proteome</keyword>
<keyword evidence="1 3" id="KW-0547">Nucleotide-binding</keyword>
<dbReference type="InterPro" id="IPR035570">
    <property type="entry name" value="UPF0234_N"/>
</dbReference>